<organism evidence="2 3">
    <name type="scientific">Halovenus salina</name>
    <dbReference type="NCBI Taxonomy" id="1510225"/>
    <lineage>
        <taxon>Archaea</taxon>
        <taxon>Methanobacteriati</taxon>
        <taxon>Methanobacteriota</taxon>
        <taxon>Stenosarchaea group</taxon>
        <taxon>Halobacteria</taxon>
        <taxon>Halobacteriales</taxon>
        <taxon>Haloarculaceae</taxon>
        <taxon>Halovenus</taxon>
    </lineage>
</organism>
<evidence type="ECO:0000256" key="1">
    <source>
        <dbReference type="SAM" id="MobiDB-lite"/>
    </source>
</evidence>
<evidence type="ECO:0000313" key="2">
    <source>
        <dbReference type="EMBL" id="MFC7060008.1"/>
    </source>
</evidence>
<dbReference type="EMBL" id="JBHSZI010000005">
    <property type="protein sequence ID" value="MFC7060008.1"/>
    <property type="molecule type" value="Genomic_DNA"/>
</dbReference>
<dbReference type="SUPFAM" id="SSF46785">
    <property type="entry name" value="Winged helix' DNA-binding domain"/>
    <property type="match status" value="1"/>
</dbReference>
<comment type="caution">
    <text evidence="2">The sequence shown here is derived from an EMBL/GenBank/DDBJ whole genome shotgun (WGS) entry which is preliminary data.</text>
</comment>
<dbReference type="RefSeq" id="WP_267164493.1">
    <property type="nucleotide sequence ID" value="NZ_CP112975.1"/>
</dbReference>
<name>A0ABD5W9U2_9EURY</name>
<feature type="region of interest" description="Disordered" evidence="1">
    <location>
        <begin position="225"/>
        <end position="311"/>
    </location>
</feature>
<feature type="compositionally biased region" description="Polar residues" evidence="1">
    <location>
        <begin position="256"/>
        <end position="266"/>
    </location>
</feature>
<keyword evidence="3" id="KW-1185">Reference proteome</keyword>
<dbReference type="InterPro" id="IPR036390">
    <property type="entry name" value="WH_DNA-bd_sf"/>
</dbReference>
<proteinExistence type="predicted"/>
<accession>A0ABD5W9U2</accession>
<reference evidence="2 3" key="1">
    <citation type="journal article" date="2019" name="Int. J. Syst. Evol. Microbiol.">
        <title>The Global Catalogue of Microorganisms (GCM) 10K type strain sequencing project: providing services to taxonomists for standard genome sequencing and annotation.</title>
        <authorList>
            <consortium name="The Broad Institute Genomics Platform"/>
            <consortium name="The Broad Institute Genome Sequencing Center for Infectious Disease"/>
            <person name="Wu L."/>
            <person name="Ma J."/>
        </authorList>
    </citation>
    <scope>NUCLEOTIDE SEQUENCE [LARGE SCALE GENOMIC DNA]</scope>
    <source>
        <strain evidence="2 3">JCM 30072</strain>
    </source>
</reference>
<evidence type="ECO:0000313" key="3">
    <source>
        <dbReference type="Proteomes" id="UP001596445"/>
    </source>
</evidence>
<dbReference type="Proteomes" id="UP001596445">
    <property type="component" value="Unassembled WGS sequence"/>
</dbReference>
<gene>
    <name evidence="2" type="ORF">ACFQQG_19575</name>
</gene>
<protein>
    <submittedName>
        <fullName evidence="2">Uncharacterized protein</fullName>
    </submittedName>
</protein>
<feature type="compositionally biased region" description="Acidic residues" evidence="1">
    <location>
        <begin position="282"/>
        <end position="295"/>
    </location>
</feature>
<sequence length="311" mass="34651">MPTTEDLRHRIKQRLGSVTLEPNRAEILQYLGEEGPATTGEILENVNLGSNPGVRQALYSLMALDVVEPAVERIVVKDHVEETYGLPWQVPDEHDARGVIPVRPAELRNRILDELVNRLCRQLEDTVEDHEDVIAGIVKRSPRQVGLMRRRAKAFQFPFEQWVDREESREDPTAIIAAVDALADESNNPSRQFLSRNIAGVYEANDKQSSAELLRAYAKSEDITPYIEGQSKTPGNTEAHNREADTVTADEDSTSEPRSVENSSRSADGEATRWDLQTLEDASLESDESDVELGEFDPGQSNSRSDGDSDA</sequence>
<dbReference type="AlphaFoldDB" id="A0ABD5W9U2"/>
<dbReference type="GeneID" id="76632345"/>